<sequence length="831" mass="88813">MATSPTPISRDSLKIFKPELLGSSNEAGGQRTNNAVQSGQINELFDAISDIDHAQSSIEIAKAFPTLYTNDTGKLKQAHVFFSEPPLDPLVNVFMIESPALNDASRMTDMKEIIESSVTAGELIREGGPGFLVNQNSFSSDYLQSSYRFNDRDYWKTTYLTVGQVICITVEYTGVENADWPRKTHFCKVIGTRIVNGEVGTVVFSPPIPFATPWASLQVNGQTKCTKLRLSNTASPLKFHGVTKLTAVANGVNLAVGATQLSLLPAITTILPKPGNTIVGGSENGDATVSQVIRKVITQPASKGTYSYTFTTPDLLTDDNGLVAVSTVPTASMGGYNSYIQSVTVGTGNITVTLNSNVNFNNAATASLFYVSSYKYSIYSSVNPFPANKQLTVGSIKGRAVFADANYAAQDVYERISSDSTIGKLYDGTELLATINYLTGAVTKQVVSRGEFTFTYAGLVESSAAAAAGDSAAKFTLAVPNPLLESFYVQVERISDRALISASANAQGVVAGSGIAGNISSGIVELTFSAPVDLTTLRYDISDQVRQLPPAEIYGLNPLRIPNDGIVNMFRQWGTVAISHSQVQQVTATPGTVYNIRQNAAFSDITDANGASLWTSGNTHFTVNKAAGTVTINSDFAGFAAPFVLTDVISELALVSSFTQNAIVLAKPLSREYPIGATVASVQILGDLQARVGQVRDMTAWANNWDVDGAQATGNYNSVDYPIEVKNNTAVNEDWALIMTSDSAFRCVGRRLGQIGSGDTLNDFAPINPVTNSPYFVLRKGGWGGGWQAGEVLRFPTFAASKPIMLLRNVQVGHSQITKDKAVLSFFGNES</sequence>
<organism evidence="1 2">
    <name type="scientific">Shewanella cutis</name>
    <dbReference type="NCBI Taxonomy" id="2766780"/>
    <lineage>
        <taxon>Bacteria</taxon>
        <taxon>Pseudomonadati</taxon>
        <taxon>Pseudomonadota</taxon>
        <taxon>Gammaproteobacteria</taxon>
        <taxon>Alteromonadales</taxon>
        <taxon>Shewanellaceae</taxon>
        <taxon>Shewanella</taxon>
    </lineage>
</organism>
<dbReference type="EMBL" id="JACSDI010000012">
    <property type="protein sequence ID" value="MCG9965214.1"/>
    <property type="molecule type" value="Genomic_DNA"/>
</dbReference>
<dbReference type="Proteomes" id="UP000829384">
    <property type="component" value="Unassembled WGS sequence"/>
</dbReference>
<keyword evidence="2" id="KW-1185">Reference proteome</keyword>
<comment type="caution">
    <text evidence="1">The sequence shown here is derived from an EMBL/GenBank/DDBJ whole genome shotgun (WGS) entry which is preliminary data.</text>
</comment>
<accession>A0ABS9QY00</accession>
<protein>
    <submittedName>
        <fullName evidence="1">Uncharacterized protein</fullName>
    </submittedName>
</protein>
<reference evidence="1 2" key="1">
    <citation type="submission" date="2020-08" db="EMBL/GenBank/DDBJ databases">
        <title>Whole genome sequence of Shewanella sp strain PS-2.</title>
        <authorList>
            <person name="Das S.K."/>
        </authorList>
    </citation>
    <scope>NUCLEOTIDE SEQUENCE [LARGE SCALE GENOMIC DNA]</scope>
    <source>
        <strain evidence="1 2">PS-2</strain>
    </source>
</reference>
<proteinExistence type="predicted"/>
<gene>
    <name evidence="1" type="ORF">H9J30_15015</name>
</gene>
<name>A0ABS9QY00_9GAMM</name>
<dbReference type="RefSeq" id="WP_240131726.1">
    <property type="nucleotide sequence ID" value="NZ_JACSDI010000012.1"/>
</dbReference>
<evidence type="ECO:0000313" key="1">
    <source>
        <dbReference type="EMBL" id="MCG9965214.1"/>
    </source>
</evidence>
<evidence type="ECO:0000313" key="2">
    <source>
        <dbReference type="Proteomes" id="UP000829384"/>
    </source>
</evidence>